<keyword evidence="4 8" id="KW-1133">Transmembrane helix</keyword>
<dbReference type="FunFam" id="1.10.3470.10:FF:000003">
    <property type="entry name" value="Iron ABC transporter permease SitD"/>
    <property type="match status" value="1"/>
</dbReference>
<feature type="transmembrane region" description="Helical" evidence="8">
    <location>
        <begin position="96"/>
        <end position="116"/>
    </location>
</feature>
<organism evidence="9">
    <name type="scientific">Enterococcus faecium</name>
    <name type="common">Streptococcus faecium</name>
    <dbReference type="NCBI Taxonomy" id="1352"/>
    <lineage>
        <taxon>Bacteria</taxon>
        <taxon>Bacillati</taxon>
        <taxon>Bacillota</taxon>
        <taxon>Bacilli</taxon>
        <taxon>Lactobacillales</taxon>
        <taxon>Enterococcaceae</taxon>
        <taxon>Enterococcus</taxon>
    </lineage>
</organism>
<feature type="transmembrane region" description="Helical" evidence="8">
    <location>
        <begin position="249"/>
        <end position="266"/>
    </location>
</feature>
<dbReference type="SUPFAM" id="SSF81345">
    <property type="entry name" value="ABC transporter involved in vitamin B12 uptake, BtuC"/>
    <property type="match status" value="1"/>
</dbReference>
<dbReference type="CDD" id="cd06550">
    <property type="entry name" value="TM_ABC_iron-siderophores_like"/>
    <property type="match status" value="1"/>
</dbReference>
<feature type="transmembrane region" description="Helical" evidence="8">
    <location>
        <begin position="175"/>
        <end position="193"/>
    </location>
</feature>
<evidence type="ECO:0000256" key="3">
    <source>
        <dbReference type="ARBA" id="ARBA00022692"/>
    </source>
</evidence>
<keyword evidence="5 8" id="KW-0472">Membrane</keyword>
<keyword evidence="7" id="KW-0813">Transport</keyword>
<dbReference type="InterPro" id="IPR037294">
    <property type="entry name" value="ABC_BtuC-like"/>
</dbReference>
<protein>
    <recommendedName>
        <fullName evidence="6">Manganese import system permease protein ScaB</fullName>
    </recommendedName>
</protein>
<comment type="similarity">
    <text evidence="2 7">Belongs to the ABC-3 integral membrane protein family.</text>
</comment>
<feature type="transmembrane region" description="Helical" evidence="8">
    <location>
        <begin position="223"/>
        <end position="243"/>
    </location>
</feature>
<dbReference type="GO" id="GO:0071281">
    <property type="term" value="P:cellular response to iron ion"/>
    <property type="evidence" value="ECO:0007669"/>
    <property type="project" value="UniProtKB-ARBA"/>
</dbReference>
<evidence type="ECO:0000256" key="7">
    <source>
        <dbReference type="RuleBase" id="RU003943"/>
    </source>
</evidence>
<feature type="transmembrane region" description="Helical" evidence="8">
    <location>
        <begin position="58"/>
        <end position="84"/>
    </location>
</feature>
<proteinExistence type="inferred from homology"/>
<evidence type="ECO:0000256" key="5">
    <source>
        <dbReference type="ARBA" id="ARBA00023136"/>
    </source>
</evidence>
<dbReference type="GO" id="GO:0010043">
    <property type="term" value="P:response to zinc ion"/>
    <property type="evidence" value="ECO:0007669"/>
    <property type="project" value="TreeGrafter"/>
</dbReference>
<dbReference type="EMBL" id="AF097414">
    <property type="protein sequence ID" value="AAC68698.1"/>
    <property type="molecule type" value="Genomic_DNA"/>
</dbReference>
<dbReference type="Pfam" id="PF00950">
    <property type="entry name" value="ABC-3"/>
    <property type="match status" value="1"/>
</dbReference>
<dbReference type="PANTHER" id="PTHR30477">
    <property type="entry name" value="ABC-TRANSPORTER METAL-BINDING PROTEIN"/>
    <property type="match status" value="1"/>
</dbReference>
<sequence length="291" mass="31646">MIQSFIDGLMNYQFLQYALVTSMLVGLASGVIGSFIILRGMSLMGDAISHAVLPGVAISYMFGFSYIFGATAFGMLTAAVIGFVTQRSRLKNDTAIGIVFSSFFALGIILISYAQSATDLYHILFGNVLAVRESDLLLTALVSGIVLIFVFFFYKELKITSLDPTMAKAFWLNTWLIHYLLMFFLTLVAVVSLQTVGTILVIAMLITPAATAYLLTNHLLKMIITAAGIGMLSAVVGVFFSIVTLAIRATIVLACTAFFILANLIFSNKRNFISEGKQIDDKKITLFNPGS</sequence>
<feature type="transmembrane region" description="Helical" evidence="8">
    <location>
        <begin position="199"/>
        <end position="216"/>
    </location>
</feature>
<evidence type="ECO:0000256" key="1">
    <source>
        <dbReference type="ARBA" id="ARBA00004141"/>
    </source>
</evidence>
<dbReference type="GO" id="GO:0055085">
    <property type="term" value="P:transmembrane transport"/>
    <property type="evidence" value="ECO:0007669"/>
    <property type="project" value="InterPro"/>
</dbReference>
<name>Q9ZFP3_ENTFC</name>
<gene>
    <name evidence="9" type="primary">efmB</name>
</gene>
<dbReference type="InterPro" id="IPR001626">
    <property type="entry name" value="ABC_TroCD"/>
</dbReference>
<accession>Q9ZFP3</accession>
<reference evidence="9" key="1">
    <citation type="submission" date="1998-10" db="EMBL/GenBank/DDBJ databases">
        <title>Identification of a putative ABC Operon in Enterococcus faecium.</title>
        <authorList>
            <person name="Flatman J.C."/>
            <person name="Smith A.W."/>
        </authorList>
    </citation>
    <scope>NUCLEOTIDE SEQUENCE</scope>
    <source>
        <strain evidence="9">UB1</strain>
    </source>
</reference>
<dbReference type="PANTHER" id="PTHR30477:SF13">
    <property type="entry name" value="IRON TRANSPORT SYSTEM MEMBRANE PROTEIN HI_0360-RELATED"/>
    <property type="match status" value="1"/>
</dbReference>
<keyword evidence="3 7" id="KW-0812">Transmembrane</keyword>
<feature type="transmembrane region" description="Helical" evidence="8">
    <location>
        <begin position="136"/>
        <end position="154"/>
    </location>
</feature>
<dbReference type="GO" id="GO:0043190">
    <property type="term" value="C:ATP-binding cassette (ABC) transporter complex"/>
    <property type="evidence" value="ECO:0007669"/>
    <property type="project" value="InterPro"/>
</dbReference>
<evidence type="ECO:0000256" key="6">
    <source>
        <dbReference type="ARBA" id="ARBA00072924"/>
    </source>
</evidence>
<feature type="transmembrane region" description="Helical" evidence="8">
    <location>
        <begin position="12"/>
        <end position="38"/>
    </location>
</feature>
<evidence type="ECO:0000313" key="9">
    <source>
        <dbReference type="EMBL" id="AAC68698.1"/>
    </source>
</evidence>
<comment type="subcellular location">
    <subcellularLocation>
        <location evidence="7">Cell membrane</location>
        <topology evidence="7">Multi-pass membrane protein</topology>
    </subcellularLocation>
    <subcellularLocation>
        <location evidence="1">Membrane</location>
        <topology evidence="1">Multi-pass membrane protein</topology>
    </subcellularLocation>
</comment>
<evidence type="ECO:0000256" key="2">
    <source>
        <dbReference type="ARBA" id="ARBA00008034"/>
    </source>
</evidence>
<evidence type="ECO:0000256" key="4">
    <source>
        <dbReference type="ARBA" id="ARBA00022989"/>
    </source>
</evidence>
<dbReference type="Gene3D" id="1.10.3470.10">
    <property type="entry name" value="ABC transporter involved in vitamin B12 uptake, BtuC"/>
    <property type="match status" value="1"/>
</dbReference>
<evidence type="ECO:0000256" key="8">
    <source>
        <dbReference type="SAM" id="Phobius"/>
    </source>
</evidence>
<dbReference type="AlphaFoldDB" id="Q9ZFP3"/>